<comment type="caution">
    <text evidence="1">The sequence shown here is derived from an EMBL/GenBank/DDBJ whole genome shotgun (WGS) entry which is preliminary data.</text>
</comment>
<evidence type="ECO:0000313" key="1">
    <source>
        <dbReference type="EMBL" id="MFD2461922.1"/>
    </source>
</evidence>
<reference evidence="2" key="1">
    <citation type="journal article" date="2019" name="Int. J. Syst. Evol. Microbiol.">
        <title>The Global Catalogue of Microorganisms (GCM) 10K type strain sequencing project: providing services to taxonomists for standard genome sequencing and annotation.</title>
        <authorList>
            <consortium name="The Broad Institute Genomics Platform"/>
            <consortium name="The Broad Institute Genome Sequencing Center for Infectious Disease"/>
            <person name="Wu L."/>
            <person name="Ma J."/>
        </authorList>
    </citation>
    <scope>NUCLEOTIDE SEQUENCE [LARGE SCALE GENOMIC DNA]</scope>
    <source>
        <strain evidence="2">CGMCC 4.7643</strain>
    </source>
</reference>
<proteinExistence type="predicted"/>
<sequence length="67" mass="6680">MKNIIPGATGRAVCPFGGGPVVRSGSGRLPGASWVLKDAFSALAALKDAFSALNAPMASFSTPGHPP</sequence>
<evidence type="ECO:0000313" key="2">
    <source>
        <dbReference type="Proteomes" id="UP001597419"/>
    </source>
</evidence>
<dbReference type="EMBL" id="JBHUKU010000014">
    <property type="protein sequence ID" value="MFD2461922.1"/>
    <property type="molecule type" value="Genomic_DNA"/>
</dbReference>
<organism evidence="1 2">
    <name type="scientific">Amycolatopsis samaneae</name>
    <dbReference type="NCBI Taxonomy" id="664691"/>
    <lineage>
        <taxon>Bacteria</taxon>
        <taxon>Bacillati</taxon>
        <taxon>Actinomycetota</taxon>
        <taxon>Actinomycetes</taxon>
        <taxon>Pseudonocardiales</taxon>
        <taxon>Pseudonocardiaceae</taxon>
        <taxon>Amycolatopsis</taxon>
    </lineage>
</organism>
<protein>
    <submittedName>
        <fullName evidence="1">Uncharacterized protein</fullName>
    </submittedName>
</protein>
<dbReference type="Proteomes" id="UP001597419">
    <property type="component" value="Unassembled WGS sequence"/>
</dbReference>
<gene>
    <name evidence="1" type="ORF">ACFSYJ_25165</name>
</gene>
<keyword evidence="2" id="KW-1185">Reference proteome</keyword>
<dbReference type="RefSeq" id="WP_345391050.1">
    <property type="nucleotide sequence ID" value="NZ_BAABHG010000004.1"/>
</dbReference>
<accession>A0ABW5GM39</accession>
<name>A0ABW5GM39_9PSEU</name>